<gene>
    <name evidence="2" type="ORF">BDV23DRAFT_153841</name>
</gene>
<evidence type="ECO:0000313" key="2">
    <source>
        <dbReference type="EMBL" id="KAE8390983.1"/>
    </source>
</evidence>
<dbReference type="Proteomes" id="UP000326877">
    <property type="component" value="Unassembled WGS sequence"/>
</dbReference>
<feature type="chain" id="PRO_5024844450" description="Secreted protein" evidence="1">
    <location>
        <begin position="42"/>
        <end position="86"/>
    </location>
</feature>
<dbReference type="AlphaFoldDB" id="A0A5N7CBL7"/>
<reference evidence="2" key="1">
    <citation type="submission" date="2019-04" db="EMBL/GenBank/DDBJ databases">
        <title>Friends and foes A comparative genomics studyof 23 Aspergillus species from section Flavi.</title>
        <authorList>
            <consortium name="DOE Joint Genome Institute"/>
            <person name="Kjaerbolling I."/>
            <person name="Vesth T."/>
            <person name="Frisvad J.C."/>
            <person name="Nybo J.L."/>
            <person name="Theobald S."/>
            <person name="Kildgaard S."/>
            <person name="Isbrandt T."/>
            <person name="Kuo A."/>
            <person name="Sato A."/>
            <person name="Lyhne E.K."/>
            <person name="Kogle M.E."/>
            <person name="Wiebenga A."/>
            <person name="Kun R.S."/>
            <person name="Lubbers R.J."/>
            <person name="Makela M.R."/>
            <person name="Barry K."/>
            <person name="Chovatia M."/>
            <person name="Clum A."/>
            <person name="Daum C."/>
            <person name="Haridas S."/>
            <person name="He G."/>
            <person name="LaButti K."/>
            <person name="Lipzen A."/>
            <person name="Mondo S."/>
            <person name="Riley R."/>
            <person name="Salamov A."/>
            <person name="Simmons B.A."/>
            <person name="Magnuson J.K."/>
            <person name="Henrissat B."/>
            <person name="Mortensen U.H."/>
            <person name="Larsen T.O."/>
            <person name="Devries R.P."/>
            <person name="Grigoriev I.V."/>
            <person name="Machida M."/>
            <person name="Baker S.E."/>
            <person name="Andersen M.R."/>
        </authorList>
    </citation>
    <scope>NUCLEOTIDE SEQUENCE [LARGE SCALE GENOMIC DNA]</scope>
    <source>
        <strain evidence="2">IBT 14317</strain>
    </source>
</reference>
<evidence type="ECO:0008006" key="3">
    <source>
        <dbReference type="Google" id="ProtNLM"/>
    </source>
</evidence>
<keyword evidence="1" id="KW-0732">Signal</keyword>
<name>A0A5N7CBL7_PETAA</name>
<dbReference type="EMBL" id="ML735249">
    <property type="protein sequence ID" value="KAE8390983.1"/>
    <property type="molecule type" value="Genomic_DNA"/>
</dbReference>
<accession>A0A5N7CBL7</accession>
<feature type="signal peptide" evidence="1">
    <location>
        <begin position="1"/>
        <end position="41"/>
    </location>
</feature>
<sequence length="86" mass="9104">MAFIYVRSSCSSLVRSSLPQRPHGLCLCFLFCCCLSGGGFGQYPPPGLPGGGAGEPSKLSTTAAMADAEQKKGNGERVINTHLRWE</sequence>
<evidence type="ECO:0000256" key="1">
    <source>
        <dbReference type="SAM" id="SignalP"/>
    </source>
</evidence>
<protein>
    <recommendedName>
        <fullName evidence="3">Secreted protein</fullName>
    </recommendedName>
</protein>
<organism evidence="2">
    <name type="scientific">Petromyces alliaceus</name>
    <name type="common">Aspergillus alliaceus</name>
    <dbReference type="NCBI Taxonomy" id="209559"/>
    <lineage>
        <taxon>Eukaryota</taxon>
        <taxon>Fungi</taxon>
        <taxon>Dikarya</taxon>
        <taxon>Ascomycota</taxon>
        <taxon>Pezizomycotina</taxon>
        <taxon>Eurotiomycetes</taxon>
        <taxon>Eurotiomycetidae</taxon>
        <taxon>Eurotiales</taxon>
        <taxon>Aspergillaceae</taxon>
        <taxon>Aspergillus</taxon>
        <taxon>Aspergillus subgen. Circumdati</taxon>
    </lineage>
</organism>
<proteinExistence type="predicted"/>